<gene>
    <name evidence="2" type="ORF">FEN17_08975</name>
</gene>
<organism evidence="2 3">
    <name type="scientific">Dyadobacter luticola</name>
    <dbReference type="NCBI Taxonomy" id="1979387"/>
    <lineage>
        <taxon>Bacteria</taxon>
        <taxon>Pseudomonadati</taxon>
        <taxon>Bacteroidota</taxon>
        <taxon>Cytophagia</taxon>
        <taxon>Cytophagales</taxon>
        <taxon>Spirosomataceae</taxon>
        <taxon>Dyadobacter</taxon>
    </lineage>
</organism>
<dbReference type="Pfam" id="PF00535">
    <property type="entry name" value="Glycos_transf_2"/>
    <property type="match status" value="1"/>
</dbReference>
<proteinExistence type="predicted"/>
<sequence length="321" mass="37416">MTRPTLAIIIPAYKAAFLREAVESIARQTCKDFTLYVGDDASKDDLEAIIEPYKKDINIVFKRFENNVGGKDLVGQWERCLEMLGNEEWIWLFSDDDVMDENCVELFYEHIEKHPRHNLLHFDFQTINEKGENLYKVRPFPKMSSSVELFDNILNHRVFSTVVEYIFRREVFEKVNGFQRFDLAWASDNATWMKIGLYGGIHTIDGALVKWRASGQNISSISDSESIVNRKVNATIAYFNWAKQFFIENQIEDTTTNIEKLKYIMTAVVYTSAINYNQKYQLIMSCLKDLNLENLRVASLALWLSDETKKRIKTLIAYKGY</sequence>
<protein>
    <submittedName>
        <fullName evidence="2">Glycosyltransferase</fullName>
    </submittedName>
</protein>
<dbReference type="SUPFAM" id="SSF53448">
    <property type="entry name" value="Nucleotide-diphospho-sugar transferases"/>
    <property type="match status" value="1"/>
</dbReference>
<feature type="domain" description="Glycosyltransferase 2-like" evidence="1">
    <location>
        <begin position="8"/>
        <end position="174"/>
    </location>
</feature>
<dbReference type="GO" id="GO:0016758">
    <property type="term" value="F:hexosyltransferase activity"/>
    <property type="evidence" value="ECO:0007669"/>
    <property type="project" value="UniProtKB-ARBA"/>
</dbReference>
<accession>A0A5R9L565</accession>
<dbReference type="AlphaFoldDB" id="A0A5R9L565"/>
<dbReference type="InterPro" id="IPR029044">
    <property type="entry name" value="Nucleotide-diphossugar_trans"/>
</dbReference>
<evidence type="ECO:0000313" key="3">
    <source>
        <dbReference type="Proteomes" id="UP000306402"/>
    </source>
</evidence>
<dbReference type="OrthoDB" id="9815829at2"/>
<dbReference type="Proteomes" id="UP000306402">
    <property type="component" value="Unassembled WGS sequence"/>
</dbReference>
<evidence type="ECO:0000313" key="2">
    <source>
        <dbReference type="EMBL" id="TLV03713.1"/>
    </source>
</evidence>
<name>A0A5R9L565_9BACT</name>
<dbReference type="PANTHER" id="PTHR22916:SF3">
    <property type="entry name" value="UDP-GLCNAC:BETAGAL BETA-1,3-N-ACETYLGLUCOSAMINYLTRANSFERASE-LIKE PROTEIN 1"/>
    <property type="match status" value="1"/>
</dbReference>
<keyword evidence="2" id="KW-0808">Transferase</keyword>
<comment type="caution">
    <text evidence="2">The sequence shown here is derived from an EMBL/GenBank/DDBJ whole genome shotgun (WGS) entry which is preliminary data.</text>
</comment>
<reference evidence="2 3" key="1">
    <citation type="submission" date="2019-05" db="EMBL/GenBank/DDBJ databases">
        <authorList>
            <person name="Qu J.-H."/>
        </authorList>
    </citation>
    <scope>NUCLEOTIDE SEQUENCE [LARGE SCALE GENOMIC DNA]</scope>
    <source>
        <strain evidence="2 3">T17</strain>
    </source>
</reference>
<dbReference type="Gene3D" id="3.90.550.10">
    <property type="entry name" value="Spore Coat Polysaccharide Biosynthesis Protein SpsA, Chain A"/>
    <property type="match status" value="1"/>
</dbReference>
<dbReference type="PANTHER" id="PTHR22916">
    <property type="entry name" value="GLYCOSYLTRANSFERASE"/>
    <property type="match status" value="1"/>
</dbReference>
<dbReference type="EMBL" id="VCEJ01000002">
    <property type="protein sequence ID" value="TLV03713.1"/>
    <property type="molecule type" value="Genomic_DNA"/>
</dbReference>
<dbReference type="RefSeq" id="WP_138364922.1">
    <property type="nucleotide sequence ID" value="NZ_VCEJ01000002.1"/>
</dbReference>
<keyword evidence="3" id="KW-1185">Reference proteome</keyword>
<dbReference type="InterPro" id="IPR001173">
    <property type="entry name" value="Glyco_trans_2-like"/>
</dbReference>
<evidence type="ECO:0000259" key="1">
    <source>
        <dbReference type="Pfam" id="PF00535"/>
    </source>
</evidence>